<dbReference type="InterPro" id="IPR016181">
    <property type="entry name" value="Acyl_CoA_acyltransferase"/>
</dbReference>
<evidence type="ECO:0000313" key="3">
    <source>
        <dbReference type="Proteomes" id="UP001232001"/>
    </source>
</evidence>
<protein>
    <submittedName>
        <fullName evidence="2">GNAT family N-acetyltransferase</fullName>
    </submittedName>
</protein>
<dbReference type="Gene3D" id="3.40.630.30">
    <property type="match status" value="1"/>
</dbReference>
<evidence type="ECO:0000313" key="2">
    <source>
        <dbReference type="EMBL" id="WGH74169.1"/>
    </source>
</evidence>
<dbReference type="PROSITE" id="PS51186">
    <property type="entry name" value="GNAT"/>
    <property type="match status" value="1"/>
</dbReference>
<dbReference type="Proteomes" id="UP001232001">
    <property type="component" value="Chromosome"/>
</dbReference>
<dbReference type="SUPFAM" id="SSF55729">
    <property type="entry name" value="Acyl-CoA N-acyltransferases (Nat)"/>
    <property type="match status" value="1"/>
</dbReference>
<feature type="domain" description="N-acetyltransferase" evidence="1">
    <location>
        <begin position="4"/>
        <end position="150"/>
    </location>
</feature>
<evidence type="ECO:0000259" key="1">
    <source>
        <dbReference type="PROSITE" id="PS51186"/>
    </source>
</evidence>
<dbReference type="InterPro" id="IPR000182">
    <property type="entry name" value="GNAT_dom"/>
</dbReference>
<gene>
    <name evidence="2" type="ORF">P8625_08545</name>
</gene>
<reference evidence="2 3" key="1">
    <citation type="submission" date="2023-04" db="EMBL/GenBank/DDBJ databases">
        <title>Tenacibaculum tangerinum sp. nov., isolated from sea tidal flat of South Korea.</title>
        <authorList>
            <person name="Lee S.H."/>
            <person name="Kim J.-J."/>
        </authorList>
    </citation>
    <scope>NUCLEOTIDE SEQUENCE [LARGE SCALE GENOMIC DNA]</scope>
    <source>
        <strain evidence="2 3">GRR-S3-23</strain>
    </source>
</reference>
<name>A0ABY8KY51_9FLAO</name>
<accession>A0ABY8KY51</accession>
<dbReference type="RefSeq" id="WP_279650050.1">
    <property type="nucleotide sequence ID" value="NZ_CP122539.1"/>
</dbReference>
<proteinExistence type="predicted"/>
<keyword evidence="3" id="KW-1185">Reference proteome</keyword>
<dbReference type="EMBL" id="CP122539">
    <property type="protein sequence ID" value="WGH74169.1"/>
    <property type="molecule type" value="Genomic_DNA"/>
</dbReference>
<organism evidence="2 3">
    <name type="scientific">Tenacibaculum tangerinum</name>
    <dbReference type="NCBI Taxonomy" id="3038772"/>
    <lineage>
        <taxon>Bacteria</taxon>
        <taxon>Pseudomonadati</taxon>
        <taxon>Bacteroidota</taxon>
        <taxon>Flavobacteriia</taxon>
        <taxon>Flavobacteriales</taxon>
        <taxon>Flavobacteriaceae</taxon>
        <taxon>Tenacibaculum</taxon>
    </lineage>
</organism>
<dbReference type="Pfam" id="PF13508">
    <property type="entry name" value="Acetyltransf_7"/>
    <property type="match status" value="1"/>
</dbReference>
<sequence length="155" mass="18673">MKFKETKQLNSSYKEQIRLLWNREYPSIIRHKKAKDFEEYLSKLKDKNHLLILEEENVLGWYCDFIRQEERWFVMILGTKIQGKGIGKKIIESIKNRYKELNGWVVVDESYLKDNNEIYKSPIDFYKKQGFTIFENEKLDSSIINVVKIQLKSIN</sequence>